<feature type="compositionally biased region" description="Basic and acidic residues" evidence="8">
    <location>
        <begin position="277"/>
        <end position="286"/>
    </location>
</feature>
<accession>A0A0K0F385</accession>
<dbReference type="PROSITE" id="PS00027">
    <property type="entry name" value="HOMEOBOX_1"/>
    <property type="match status" value="1"/>
</dbReference>
<dbReference type="PROSITE" id="PS00465">
    <property type="entry name" value="POU_2"/>
    <property type="match status" value="1"/>
</dbReference>
<evidence type="ECO:0000256" key="4">
    <source>
        <dbReference type="ARBA" id="ARBA00023242"/>
    </source>
</evidence>
<dbReference type="SMART" id="SM00389">
    <property type="entry name" value="HOX"/>
    <property type="match status" value="1"/>
</dbReference>
<dbReference type="WBParaSite" id="SVE_0326800.1">
    <property type="protein sequence ID" value="SVE_0326800.1"/>
    <property type="gene ID" value="SVE_0326800"/>
</dbReference>
<dbReference type="GO" id="GO:0030154">
    <property type="term" value="P:cell differentiation"/>
    <property type="evidence" value="ECO:0007669"/>
    <property type="project" value="UniProtKB-ARBA"/>
</dbReference>
<feature type="domain" description="Homeobox" evidence="9">
    <location>
        <begin position="430"/>
        <end position="490"/>
    </location>
</feature>
<dbReference type="GO" id="GO:0000978">
    <property type="term" value="F:RNA polymerase II cis-regulatory region sequence-specific DNA binding"/>
    <property type="evidence" value="ECO:0007669"/>
    <property type="project" value="TreeGrafter"/>
</dbReference>
<dbReference type="Proteomes" id="UP000035680">
    <property type="component" value="Unassembled WGS sequence"/>
</dbReference>
<evidence type="ECO:0000259" key="9">
    <source>
        <dbReference type="PROSITE" id="PS50071"/>
    </source>
</evidence>
<dbReference type="InterPro" id="IPR001356">
    <property type="entry name" value="HD"/>
</dbReference>
<evidence type="ECO:0000256" key="3">
    <source>
        <dbReference type="ARBA" id="ARBA00023155"/>
    </source>
</evidence>
<feature type="DNA-binding region" description="Homeobox" evidence="5">
    <location>
        <begin position="432"/>
        <end position="491"/>
    </location>
</feature>
<sequence length="496" mass="57191">MSDVASCPEKISEGGEFYNDVIGTQDLCETPNQGNISPTTQCTPSHFSSFCSSGFGDIDSTTTFTNLPLTYTNNSYGTWSLGNDTTQGNFNNYGYCNYIQEIDNNTGVFQNYYSQGYHYNTPSINNYNDIPMAYVTETYEERSQTTTFQRTTLESSQILEGTCNQITEYHREDTQIEELSGYDQTYNPPQYHILEKGDCKSKDFTTKEQYYDFSYSPEMMEVIEFFRFNKKSIFERGVQGIDCSYNKNNNDNSIDNIVSCVSVDDQEDIGCPPSKLQKMDTEDKPFPEGTTTTPKIPFPSELTKKFQNEMIVEGIEAFASSFKNQRISYGFTQGDVGRHIGLRFGNEFSQTTISRFEALNLSCKNMLKLKPKLEEWLISTHHLFQQGYSALEINENNLHNRFPKPSIAEQEAKQEAEIKKVRREYITDTSRKRSKRTNLVPEQRNNLYKRYLQDNRPSEEVLKEIADDNGLDVSVVKIWFCNRRQKDRKCIKKNEA</sequence>
<evidence type="ECO:0000256" key="6">
    <source>
        <dbReference type="RuleBase" id="RU000682"/>
    </source>
</evidence>
<dbReference type="InterPro" id="IPR009057">
    <property type="entry name" value="Homeodomain-like_sf"/>
</dbReference>
<dbReference type="SUPFAM" id="SSF47413">
    <property type="entry name" value="lambda repressor-like DNA-binding domains"/>
    <property type="match status" value="1"/>
</dbReference>
<dbReference type="Pfam" id="PF00046">
    <property type="entry name" value="Homeodomain"/>
    <property type="match status" value="1"/>
</dbReference>
<comment type="similarity">
    <text evidence="7">Belongs to the POU transcription factor family.</text>
</comment>
<keyword evidence="11" id="KW-1185">Reference proteome</keyword>
<dbReference type="STRING" id="75913.A0A0K0F385"/>
<evidence type="ECO:0000256" key="1">
    <source>
        <dbReference type="ARBA" id="ARBA00004123"/>
    </source>
</evidence>
<dbReference type="InterPro" id="IPR013847">
    <property type="entry name" value="POU"/>
</dbReference>
<dbReference type="Gene3D" id="1.10.10.60">
    <property type="entry name" value="Homeodomain-like"/>
    <property type="match status" value="1"/>
</dbReference>
<dbReference type="PANTHER" id="PTHR11636">
    <property type="entry name" value="POU DOMAIN"/>
    <property type="match status" value="1"/>
</dbReference>
<evidence type="ECO:0000313" key="11">
    <source>
        <dbReference type="Proteomes" id="UP000035680"/>
    </source>
</evidence>
<comment type="subcellular location">
    <subcellularLocation>
        <location evidence="1 5 6">Nucleus</location>
    </subcellularLocation>
</comment>
<feature type="domain" description="POU-specific" evidence="10">
    <location>
        <begin position="307"/>
        <end position="381"/>
    </location>
</feature>
<dbReference type="Pfam" id="PF00157">
    <property type="entry name" value="Pou"/>
    <property type="match status" value="1"/>
</dbReference>
<evidence type="ECO:0000259" key="10">
    <source>
        <dbReference type="PROSITE" id="PS51179"/>
    </source>
</evidence>
<reference evidence="11" key="1">
    <citation type="submission" date="2014-07" db="EMBL/GenBank/DDBJ databases">
        <authorList>
            <person name="Martin A.A"/>
            <person name="De Silva N."/>
        </authorList>
    </citation>
    <scope>NUCLEOTIDE SEQUENCE</scope>
</reference>
<dbReference type="SMART" id="SM00352">
    <property type="entry name" value="POU"/>
    <property type="match status" value="1"/>
</dbReference>
<dbReference type="SUPFAM" id="SSF46689">
    <property type="entry name" value="Homeodomain-like"/>
    <property type="match status" value="1"/>
</dbReference>
<proteinExistence type="inferred from homology"/>
<keyword evidence="2 5" id="KW-0238">DNA-binding</keyword>
<dbReference type="InterPro" id="IPR010982">
    <property type="entry name" value="Lambda_DNA-bd_dom_sf"/>
</dbReference>
<feature type="region of interest" description="Disordered" evidence="8">
    <location>
        <begin position="271"/>
        <end position="294"/>
    </location>
</feature>
<evidence type="ECO:0000256" key="7">
    <source>
        <dbReference type="RuleBase" id="RU361194"/>
    </source>
</evidence>
<dbReference type="Gene3D" id="1.10.260.40">
    <property type="entry name" value="lambda repressor-like DNA-binding domains"/>
    <property type="match status" value="1"/>
</dbReference>
<reference evidence="12" key="2">
    <citation type="submission" date="2015-08" db="UniProtKB">
        <authorList>
            <consortium name="WormBaseParasite"/>
        </authorList>
    </citation>
    <scope>IDENTIFICATION</scope>
</reference>
<keyword evidence="4 5" id="KW-0539">Nucleus</keyword>
<evidence type="ECO:0000256" key="5">
    <source>
        <dbReference type="PROSITE-ProRule" id="PRU00108"/>
    </source>
</evidence>
<dbReference type="PANTHER" id="PTHR11636:SF137">
    <property type="entry name" value="HOMEOBOX PROTEIN CEH-18"/>
    <property type="match status" value="1"/>
</dbReference>
<dbReference type="InterPro" id="IPR000327">
    <property type="entry name" value="POU_dom"/>
</dbReference>
<dbReference type="GO" id="GO:0000981">
    <property type="term" value="F:DNA-binding transcription factor activity, RNA polymerase II-specific"/>
    <property type="evidence" value="ECO:0007669"/>
    <property type="project" value="InterPro"/>
</dbReference>
<keyword evidence="7" id="KW-0804">Transcription</keyword>
<dbReference type="CDD" id="cd00086">
    <property type="entry name" value="homeodomain"/>
    <property type="match status" value="1"/>
</dbReference>
<dbReference type="PRINTS" id="PR00028">
    <property type="entry name" value="POUDOMAIN"/>
</dbReference>
<dbReference type="PROSITE" id="PS51179">
    <property type="entry name" value="POU_3"/>
    <property type="match status" value="1"/>
</dbReference>
<evidence type="ECO:0000256" key="8">
    <source>
        <dbReference type="SAM" id="MobiDB-lite"/>
    </source>
</evidence>
<dbReference type="GO" id="GO:0005634">
    <property type="term" value="C:nucleus"/>
    <property type="evidence" value="ECO:0007669"/>
    <property type="project" value="UniProtKB-SubCell"/>
</dbReference>
<organism evidence="11 12">
    <name type="scientific">Strongyloides venezuelensis</name>
    <name type="common">Threadworm</name>
    <dbReference type="NCBI Taxonomy" id="75913"/>
    <lineage>
        <taxon>Eukaryota</taxon>
        <taxon>Metazoa</taxon>
        <taxon>Ecdysozoa</taxon>
        <taxon>Nematoda</taxon>
        <taxon>Chromadorea</taxon>
        <taxon>Rhabditida</taxon>
        <taxon>Tylenchina</taxon>
        <taxon>Panagrolaimomorpha</taxon>
        <taxon>Strongyloidoidea</taxon>
        <taxon>Strongyloididae</taxon>
        <taxon>Strongyloides</taxon>
    </lineage>
</organism>
<dbReference type="AlphaFoldDB" id="A0A0K0F385"/>
<dbReference type="InterPro" id="IPR017970">
    <property type="entry name" value="Homeobox_CS"/>
</dbReference>
<protein>
    <recommendedName>
        <fullName evidence="7">POU domain protein</fullName>
    </recommendedName>
</protein>
<keyword evidence="3 5" id="KW-0371">Homeobox</keyword>
<dbReference type="PROSITE" id="PS50071">
    <property type="entry name" value="HOMEOBOX_2"/>
    <property type="match status" value="1"/>
</dbReference>
<evidence type="ECO:0000256" key="2">
    <source>
        <dbReference type="ARBA" id="ARBA00023125"/>
    </source>
</evidence>
<dbReference type="InterPro" id="IPR050255">
    <property type="entry name" value="POU_domain_TF"/>
</dbReference>
<evidence type="ECO:0000313" key="12">
    <source>
        <dbReference type="WBParaSite" id="SVE_0326800.1"/>
    </source>
</evidence>
<name>A0A0K0F385_STRVS</name>